<dbReference type="Pfam" id="PF12770">
    <property type="entry name" value="CHAT"/>
    <property type="match status" value="1"/>
</dbReference>
<proteinExistence type="predicted"/>
<dbReference type="InterPro" id="IPR024983">
    <property type="entry name" value="CHAT_dom"/>
</dbReference>
<accession>A0A6A5TZC3</accession>
<dbReference type="Proteomes" id="UP000800035">
    <property type="component" value="Unassembled WGS sequence"/>
</dbReference>
<evidence type="ECO:0000313" key="2">
    <source>
        <dbReference type="EMBL" id="KAF1957694.1"/>
    </source>
</evidence>
<dbReference type="AlphaFoldDB" id="A0A6A5TZC3"/>
<sequence length="1268" mass="145270">MTSNPRIYHGMLTSLYHTIEPVFVDHLERAIWTNKTGRYQDAVAIFNEFLHPVLDKPVVLIELSYLHYTNFRYRDLCNELEPRFDHLKKNDPNKLDEPEWRLLALVYSVGANRCRGWMEPGIRELRRTREWLSEVPISEYTEIYVHCAWRYFTAYMTTRLQTRLEGNLDDYHKIPRPNDPSSTVPWQGLGDLRRELVNQGRWKEANALFKPELNRTPLKERRVVAEEFLRHLDGCSTMEKPYMIASVRLQMAKAMVEIHELSSAKEDLELCTASLNQWCVDVGLNSETTLPLHFEIEQVQLGFIPDHEERLRAAVDLAQRMSDFGHSQYYNCLDVAAATANKAAQLTGNPDYYKQCLALRERVERNNEEVTGDICDLALYSYEVHVLAQHTNVDARKAIEWIDGFLTKYPDFKAPQVMESLYTRKAILLRTLRDLEGSEAAAAEAAKWDALSGSLVGVNSMNRSNVLTPGDGALGDVPYDSEEDNDSGEGFIDGWRNAQGPERSGVAIRKMIEFALQDVTAGRLSIAEVQQEDKEQQFRRLWLPQSDGDTAFEPRFEFVRKWLQIPVRGSRDRRLMCLLMFLDVRKDMASDAKLRELVIRDCEILLSLWESLPHMLKEFTSAWQWGWHAAIAWNYWTMFLSGNQWTLFDNFGYLFEVDKRCDLVIEGYRKTNQITGLANIQRLQAQVGILTLRRITIYKALTAKEERSPIEDRVIEMSKEIFGELAETEKLIPVIKQEGLKLLTETEEIYSSTEREASWLDGLEGIEKRSELNRMQASYTTTQYAIRYWVDGVDSFSEEARMEIWKWAQKYKARLLSLAIGMYRPNPPSLVQRIQASHEEGPIYQQMVDLQRQVDEADAKDRYFLHLRLDEHRKEMKEYPLLRQLIELREGTPLSLDGLENIANQLEDDIVLVDWFYVDPFFDRGKLLLLTARKGEIPTVDEIQVDVEAVEKWKKDHLNTSSWLQGTQVPKLASKVARATFNETCGAIIEPLERRTKEKDVLVLCPTGFLNGMPLHALNIDEEALIRRNPCVYIHSHSLLRPCFSAAQYASDTGSPVNAKFLSGIAGVGKDKVKFASGRDSIAKLADQLQGTSMIDKSATKSNFLEHAEESRLLHIQTHCSWDSSNPLDHHIEFAAQGEDNASHETLTARDVFALRFQQGSHFNVIACASALTDVKAGDEVMGLVPALLYSGASSVVSTLWPIYDDVGARFSEVFFDNVVEQRQKEGTHWVNVARAVQEGTKALDPDQNDGLLTWAPFVLNGYWMFAV</sequence>
<dbReference type="OrthoDB" id="3758190at2759"/>
<protein>
    <recommendedName>
        <fullName evidence="1">CHAT domain-containing protein</fullName>
    </recommendedName>
</protein>
<reference evidence="2" key="1">
    <citation type="journal article" date="2020" name="Stud. Mycol.">
        <title>101 Dothideomycetes genomes: a test case for predicting lifestyles and emergence of pathogens.</title>
        <authorList>
            <person name="Haridas S."/>
            <person name="Albert R."/>
            <person name="Binder M."/>
            <person name="Bloem J."/>
            <person name="Labutti K."/>
            <person name="Salamov A."/>
            <person name="Andreopoulos B."/>
            <person name="Baker S."/>
            <person name="Barry K."/>
            <person name="Bills G."/>
            <person name="Bluhm B."/>
            <person name="Cannon C."/>
            <person name="Castanera R."/>
            <person name="Culley D."/>
            <person name="Daum C."/>
            <person name="Ezra D."/>
            <person name="Gonzalez J."/>
            <person name="Henrissat B."/>
            <person name="Kuo A."/>
            <person name="Liang C."/>
            <person name="Lipzen A."/>
            <person name="Lutzoni F."/>
            <person name="Magnuson J."/>
            <person name="Mondo S."/>
            <person name="Nolan M."/>
            <person name="Ohm R."/>
            <person name="Pangilinan J."/>
            <person name="Park H.-J."/>
            <person name="Ramirez L."/>
            <person name="Alfaro M."/>
            <person name="Sun H."/>
            <person name="Tritt A."/>
            <person name="Yoshinaga Y."/>
            <person name="Zwiers L.-H."/>
            <person name="Turgeon B."/>
            <person name="Goodwin S."/>
            <person name="Spatafora J."/>
            <person name="Crous P."/>
            <person name="Grigoriev I."/>
        </authorList>
    </citation>
    <scope>NUCLEOTIDE SEQUENCE</scope>
    <source>
        <strain evidence="2">CBS 675.92</strain>
    </source>
</reference>
<gene>
    <name evidence="2" type="ORF">CC80DRAFT_469598</name>
</gene>
<feature type="domain" description="CHAT" evidence="1">
    <location>
        <begin position="987"/>
        <end position="1262"/>
    </location>
</feature>
<evidence type="ECO:0000259" key="1">
    <source>
        <dbReference type="Pfam" id="PF12770"/>
    </source>
</evidence>
<name>A0A6A5TZC3_9PLEO</name>
<keyword evidence="3" id="KW-1185">Reference proteome</keyword>
<dbReference type="EMBL" id="ML976988">
    <property type="protein sequence ID" value="KAF1957694.1"/>
    <property type="molecule type" value="Genomic_DNA"/>
</dbReference>
<organism evidence="2 3">
    <name type="scientific">Byssothecium circinans</name>
    <dbReference type="NCBI Taxonomy" id="147558"/>
    <lineage>
        <taxon>Eukaryota</taxon>
        <taxon>Fungi</taxon>
        <taxon>Dikarya</taxon>
        <taxon>Ascomycota</taxon>
        <taxon>Pezizomycotina</taxon>
        <taxon>Dothideomycetes</taxon>
        <taxon>Pleosporomycetidae</taxon>
        <taxon>Pleosporales</taxon>
        <taxon>Massarineae</taxon>
        <taxon>Massarinaceae</taxon>
        <taxon>Byssothecium</taxon>
    </lineage>
</organism>
<evidence type="ECO:0000313" key="3">
    <source>
        <dbReference type="Proteomes" id="UP000800035"/>
    </source>
</evidence>